<protein>
    <recommendedName>
        <fullName evidence="3">Probable branched-chain-amino-acid aminotransferase</fullName>
    </recommendedName>
</protein>
<gene>
    <name evidence="7" type="ORF">SAMN05421580_10664</name>
</gene>
<sequence length="216" mass="23785">MGGSTEQGSLRARAPSGLHLIETMRWAPRFGVELLLGHMARLGEGCEALDIPCDMWRVEQMIDAVKGDEPLRLRLTVALDGTPELMKAPLPAPKAMWRVGLAKERVDSGDDFRRIKSTERGIYDRARAALPEGLDELVFLNEHDDLVEGTITNIFLWRDNALLTPPVSAGALPGVLRAELIRTGRAREARLGWSDIMDGRVYLGNALRGLVPAVVI</sequence>
<evidence type="ECO:0000256" key="2">
    <source>
        <dbReference type="ARBA" id="ARBA00009320"/>
    </source>
</evidence>
<dbReference type="GO" id="GO:0016829">
    <property type="term" value="F:lyase activity"/>
    <property type="evidence" value="ECO:0007669"/>
    <property type="project" value="UniProtKB-KW"/>
</dbReference>
<comment type="cofactor">
    <cofactor evidence="1 6">
        <name>pyridoxal 5'-phosphate</name>
        <dbReference type="ChEBI" id="CHEBI:597326"/>
    </cofactor>
</comment>
<dbReference type="NCBIfam" id="NF005729">
    <property type="entry name" value="PRK07546.1-3"/>
    <property type="match status" value="1"/>
</dbReference>
<comment type="similarity">
    <text evidence="2 5">Belongs to the class-IV pyridoxal-phosphate-dependent aminotransferase family.</text>
</comment>
<dbReference type="InterPro" id="IPR043131">
    <property type="entry name" value="BCAT-like_N"/>
</dbReference>
<dbReference type="Pfam" id="PF01063">
    <property type="entry name" value="Aminotran_4"/>
    <property type="match status" value="1"/>
</dbReference>
<evidence type="ECO:0000256" key="1">
    <source>
        <dbReference type="ARBA" id="ARBA00001933"/>
    </source>
</evidence>
<dbReference type="InterPro" id="IPR018300">
    <property type="entry name" value="Aminotrans_IV_CS"/>
</dbReference>
<dbReference type="Gene3D" id="3.20.10.10">
    <property type="entry name" value="D-amino Acid Aminotransferase, subunit A, domain 2"/>
    <property type="match status" value="1"/>
</dbReference>
<proteinExistence type="inferred from homology"/>
<evidence type="ECO:0000256" key="4">
    <source>
        <dbReference type="ARBA" id="ARBA00022898"/>
    </source>
</evidence>
<dbReference type="SUPFAM" id="SSF56752">
    <property type="entry name" value="D-aminoacid aminotransferase-like PLP-dependent enzymes"/>
    <property type="match status" value="1"/>
</dbReference>
<dbReference type="OrthoDB" id="9809239at2"/>
<evidence type="ECO:0000256" key="5">
    <source>
        <dbReference type="RuleBase" id="RU004106"/>
    </source>
</evidence>
<name>A0A1N7MN63_9RHOB</name>
<keyword evidence="4 6" id="KW-0663">Pyridoxal phosphate</keyword>
<dbReference type="Gene3D" id="3.30.470.10">
    <property type="match status" value="1"/>
</dbReference>
<dbReference type="PROSITE" id="PS00770">
    <property type="entry name" value="AA_TRANSFER_CLASS_4"/>
    <property type="match status" value="1"/>
</dbReference>
<dbReference type="InterPro" id="IPR043132">
    <property type="entry name" value="BCAT-like_C"/>
</dbReference>
<organism evidence="7 8">
    <name type="scientific">Rhodobacter aestuarii</name>
    <dbReference type="NCBI Taxonomy" id="453582"/>
    <lineage>
        <taxon>Bacteria</taxon>
        <taxon>Pseudomonadati</taxon>
        <taxon>Pseudomonadota</taxon>
        <taxon>Alphaproteobacteria</taxon>
        <taxon>Rhodobacterales</taxon>
        <taxon>Rhodobacter group</taxon>
        <taxon>Rhodobacter</taxon>
    </lineage>
</organism>
<evidence type="ECO:0000313" key="7">
    <source>
        <dbReference type="EMBL" id="SIS87391.1"/>
    </source>
</evidence>
<dbReference type="AlphaFoldDB" id="A0A1N7MN63"/>
<evidence type="ECO:0000256" key="6">
    <source>
        <dbReference type="RuleBase" id="RU004516"/>
    </source>
</evidence>
<dbReference type="Proteomes" id="UP000186221">
    <property type="component" value="Unassembled WGS sequence"/>
</dbReference>
<dbReference type="EMBL" id="FTOG01000006">
    <property type="protein sequence ID" value="SIS87391.1"/>
    <property type="molecule type" value="Genomic_DNA"/>
</dbReference>
<keyword evidence="7" id="KW-0456">Lyase</keyword>
<dbReference type="InterPro" id="IPR001544">
    <property type="entry name" value="Aminotrans_IV"/>
</dbReference>
<accession>A0A1N7MN63</accession>
<keyword evidence="8" id="KW-1185">Reference proteome</keyword>
<evidence type="ECO:0000256" key="3">
    <source>
        <dbReference type="ARBA" id="ARBA00014472"/>
    </source>
</evidence>
<dbReference type="STRING" id="453582.SAMN05421580_10664"/>
<reference evidence="8" key="1">
    <citation type="submission" date="2017-01" db="EMBL/GenBank/DDBJ databases">
        <authorList>
            <person name="Varghese N."/>
            <person name="Submissions S."/>
        </authorList>
    </citation>
    <scope>NUCLEOTIDE SEQUENCE [LARGE SCALE GENOMIC DNA]</scope>
    <source>
        <strain evidence="8">DSM 19945</strain>
    </source>
</reference>
<dbReference type="InterPro" id="IPR036038">
    <property type="entry name" value="Aminotransferase-like"/>
</dbReference>
<evidence type="ECO:0000313" key="8">
    <source>
        <dbReference type="Proteomes" id="UP000186221"/>
    </source>
</evidence>